<evidence type="ECO:0000259" key="2">
    <source>
        <dbReference type="Pfam" id="PF15463"/>
    </source>
</evidence>
<gene>
    <name evidence="3" type="ORF">QC763_123810</name>
</gene>
<accession>A0ABR0I328</accession>
<feature type="compositionally biased region" description="Basic and acidic residues" evidence="1">
    <location>
        <begin position="390"/>
        <end position="435"/>
    </location>
</feature>
<dbReference type="Proteomes" id="UP001326199">
    <property type="component" value="Unassembled WGS sequence"/>
</dbReference>
<dbReference type="PANTHER" id="PTHR28244:SF3">
    <property type="entry name" value="EXTRACELLULAR MUTANT PROTEIN 11 C-TERMINAL DOMAIN-CONTAINING PROTEIN"/>
    <property type="match status" value="1"/>
</dbReference>
<feature type="region of interest" description="Disordered" evidence="1">
    <location>
        <begin position="66"/>
        <end position="110"/>
    </location>
</feature>
<feature type="compositionally biased region" description="Low complexity" evidence="1">
    <location>
        <begin position="77"/>
        <end position="88"/>
    </location>
</feature>
<feature type="compositionally biased region" description="Basic and acidic residues" evidence="1">
    <location>
        <begin position="216"/>
        <end position="226"/>
    </location>
</feature>
<dbReference type="InterPro" id="IPR029178">
    <property type="entry name" value="Ecm11_C"/>
</dbReference>
<feature type="region of interest" description="Disordered" evidence="1">
    <location>
        <begin position="149"/>
        <end position="287"/>
    </location>
</feature>
<evidence type="ECO:0000313" key="4">
    <source>
        <dbReference type="Proteomes" id="UP001326199"/>
    </source>
</evidence>
<feature type="compositionally biased region" description="Polar residues" evidence="1">
    <location>
        <begin position="204"/>
        <end position="215"/>
    </location>
</feature>
<feature type="compositionally biased region" description="Polar residues" evidence="1">
    <location>
        <begin position="367"/>
        <end position="377"/>
    </location>
</feature>
<protein>
    <recommendedName>
        <fullName evidence="2">Extracellular mutant protein 11 C-terminal domain-containing protein</fullName>
    </recommendedName>
</protein>
<keyword evidence="4" id="KW-1185">Reference proteome</keyword>
<reference evidence="3 4" key="1">
    <citation type="journal article" date="2023" name="bioRxiv">
        <title>High-quality genome assemblies of four members of thePodospora anserinaspecies complex.</title>
        <authorList>
            <person name="Ament-Velasquez S.L."/>
            <person name="Vogan A.A."/>
            <person name="Wallerman O."/>
            <person name="Hartmann F."/>
            <person name="Gautier V."/>
            <person name="Silar P."/>
            <person name="Giraud T."/>
            <person name="Johannesson H."/>
        </authorList>
    </citation>
    <scope>NUCLEOTIDE SEQUENCE [LARGE SCALE GENOMIC DNA]</scope>
    <source>
        <strain evidence="3 4">CBS 411.78</strain>
    </source>
</reference>
<feature type="domain" description="Extracellular mutant protein 11 C-terminal" evidence="2">
    <location>
        <begin position="545"/>
        <end position="685"/>
    </location>
</feature>
<dbReference type="RefSeq" id="XP_062772125.1">
    <property type="nucleotide sequence ID" value="XM_062908948.1"/>
</dbReference>
<name>A0ABR0I328_9PEZI</name>
<dbReference type="InterPro" id="IPR053029">
    <property type="entry name" value="RNA_pol_I-specific_init_factor"/>
</dbReference>
<feature type="compositionally biased region" description="Polar residues" evidence="1">
    <location>
        <begin position="93"/>
        <end position="103"/>
    </location>
</feature>
<proteinExistence type="predicted"/>
<evidence type="ECO:0000313" key="3">
    <source>
        <dbReference type="EMBL" id="KAK4674803.1"/>
    </source>
</evidence>
<feature type="compositionally biased region" description="Basic and acidic residues" evidence="1">
    <location>
        <begin position="329"/>
        <end position="341"/>
    </location>
</feature>
<feature type="compositionally biased region" description="Polar residues" evidence="1">
    <location>
        <begin position="228"/>
        <end position="240"/>
    </location>
</feature>
<evidence type="ECO:0000256" key="1">
    <source>
        <dbReference type="SAM" id="MobiDB-lite"/>
    </source>
</evidence>
<dbReference type="PANTHER" id="PTHR28244">
    <property type="entry name" value="RNA POLYMERASE I-SPECIFIC TRANSCRIPTION INITIATION FACTOR RRN11"/>
    <property type="match status" value="1"/>
</dbReference>
<organism evidence="3 4">
    <name type="scientific">Podospora pseudopauciseta</name>
    <dbReference type="NCBI Taxonomy" id="2093780"/>
    <lineage>
        <taxon>Eukaryota</taxon>
        <taxon>Fungi</taxon>
        <taxon>Dikarya</taxon>
        <taxon>Ascomycota</taxon>
        <taxon>Pezizomycotina</taxon>
        <taxon>Sordariomycetes</taxon>
        <taxon>Sordariomycetidae</taxon>
        <taxon>Sordariales</taxon>
        <taxon>Podosporaceae</taxon>
        <taxon>Podospora</taxon>
    </lineage>
</organism>
<dbReference type="EMBL" id="JAFFHB010000001">
    <property type="protein sequence ID" value="KAK4674803.1"/>
    <property type="molecule type" value="Genomic_DNA"/>
</dbReference>
<feature type="region of interest" description="Disordered" evidence="1">
    <location>
        <begin position="313"/>
        <end position="435"/>
    </location>
</feature>
<comment type="caution">
    <text evidence="3">The sequence shown here is derived from an EMBL/GenBank/DDBJ whole genome shotgun (WGS) entry which is preliminary data.</text>
</comment>
<dbReference type="GeneID" id="87929291"/>
<dbReference type="Pfam" id="PF15463">
    <property type="entry name" value="ECM11"/>
    <property type="match status" value="1"/>
</dbReference>
<sequence>MKKPHGCAPFPSRTWLPFFSFNPTAAESSNCRREPNASTCVFMRMRMMPTAKKKLGAIGLFGRTGGDSSPRVGAVGLPATSAPASALSGKNHPLSNGHATNNAQQQQQPLPQLQPPHEILATGRQLDKHDTPGTATADSRSIPVFKGLSGRYSSVAPSTHHHGQPPPTSMSRSLPAQHFHPMQRTRTTASDTAACEPPRGQNAWEDSTVASMFNDTESRAASDRTHTRQASNARPFSSTDAAGGFPPPVGTYQRQHQALPPPPAPAQTSRRELQHHQPHQHQQQHGSANENLPFVIADNGMLTVVAAPHHQSAVPVTSSTAANIPPGSDKTDDAYHDDRSIYETPTKNSALRRTRLPYRDTRGLKNATYSPSGSQYSPRRAGSVSMSPERAVEAGEHLEQVRLEERRKRDRERQRERERELERQREREVEQERELQHKRSTIFENLTPLEFDDDHNFNDTRAGVLATTSGVDPEELTEALQNTPRVATRKLPPPVLPLPLAVKKDLVATAAIAAPLGRTSSSNRRIVKEPLKPATKSLKRRQSLDYNDAELHRMSYSDLRNEAFDFDPQAAAVIEQQTAMKQQQPPPHPGGSIEQRMEYYKNQGSIDQHQFFARISVDEWDEAGDWFLEQLGAVVQKFRKARRDKRQLITQFEDEISAREEAVRGKVEGIGRTLEDLKHEGQTMMQGKDADLEF</sequence>